<evidence type="ECO:0000256" key="1">
    <source>
        <dbReference type="SAM" id="MobiDB-lite"/>
    </source>
</evidence>
<proteinExistence type="predicted"/>
<dbReference type="STRING" id="76728.AQ490_21000"/>
<organism evidence="2 3">
    <name type="scientific">Wenjunlia vitaminophila</name>
    <name type="common">Streptomyces vitaminophilus</name>
    <dbReference type="NCBI Taxonomy" id="76728"/>
    <lineage>
        <taxon>Bacteria</taxon>
        <taxon>Bacillati</taxon>
        <taxon>Actinomycetota</taxon>
        <taxon>Actinomycetes</taxon>
        <taxon>Kitasatosporales</taxon>
        <taxon>Streptomycetaceae</taxon>
        <taxon>Wenjunlia</taxon>
    </lineage>
</organism>
<sequence>MNPRSGKSAEPEEARNGPDEAPARRPAEGPSRALPARPAPAGALPAGPSLPARGVSGTVVPSRTERHSPVIAGELVLTLGSPDGTEVEPCPPDALPVPHRLGPEERASARRTEPGPPPVGSQPVEELPLLEREGDRDRLVRLLAGGRCVRLTARPGAGGSALLRAVADGCADVAAPDGVVRLSAYRRTLTDVLHALFHAVYRAPRYRPDRDRLLELLRGVGAVVLVDDADLSGQALEELAAAAPECAFLVVAPPDAPPLAPDSAFQDVRLSGLSQDACEELLSRAVRRPLAEDERSWAADLWFESEGMPLRFVQAGALLRQRDAQCAELASRLRAADRNPFDPQEANEDDALLDDAEDRTSQPQVPLPTFAQSAAPASRLAADVSEAARETLRFAVALGGQCPNPAHLPALVGDALGDSALAELVSRGLAVPVATHHRLAPGVRTQLEDLPGRPAGYARSAAHYYAWWAAHPSVTVDRVDAEAEVLLATMASCRDHGEHEATVRLALAAAPAFAASLRWGAWERALRLGQEAARQAGDVAAEAYCHHELGVLALCTGSVQRARAELEASIALRGALGDQEGTAAGRRVLGLVPRSPRGRDAEALTAPLPRTRAAATIRRPAVGAARGAARSGPGGAQSRAGRRPWDRLRAAGRARSRRNLAVAGAGALLAVVLGAVVGLTGASEDGGGPRTPLNVGPVDTAQDRDPGSPTPKDSAPAVATPEAGAPPTGATTPGQRTDPEPQRRSWPSSSPSPSTPPRGDRPPAATSPSGSPSASASASRPGGGQTSPSTTTSPSPSTSPSPGDGSPSPSPSDSASESEPPPDSPLAGDPDSGSQESGEPVSR</sequence>
<feature type="compositionally biased region" description="Low complexity" evidence="1">
    <location>
        <begin position="715"/>
        <end position="734"/>
    </location>
</feature>
<evidence type="ECO:0000313" key="2">
    <source>
        <dbReference type="EMBL" id="KRV49454.1"/>
    </source>
</evidence>
<reference evidence="2 3" key="1">
    <citation type="submission" date="2015-10" db="EMBL/GenBank/DDBJ databases">
        <title>Draft genome sequence of pyrrolomycin-producing Streptomyces vitaminophilus.</title>
        <authorList>
            <person name="Graham D.E."/>
            <person name="Mahan K.M."/>
            <person name="Klingeman D.M."/>
            <person name="Hettich R.L."/>
            <person name="Parry R.J."/>
        </authorList>
    </citation>
    <scope>NUCLEOTIDE SEQUENCE [LARGE SCALE GENOMIC DNA]</scope>
    <source>
        <strain evidence="2 3">ATCC 31673</strain>
    </source>
</reference>
<accession>A0A0T6LTK1</accession>
<dbReference type="InterPro" id="IPR011990">
    <property type="entry name" value="TPR-like_helical_dom_sf"/>
</dbReference>
<dbReference type="RefSeq" id="WP_018383697.1">
    <property type="nucleotide sequence ID" value="NZ_LLZU01000012.1"/>
</dbReference>
<dbReference type="eggNOG" id="COG3267">
    <property type="taxonomic scope" value="Bacteria"/>
</dbReference>
<feature type="region of interest" description="Disordered" evidence="1">
    <location>
        <begin position="681"/>
        <end position="843"/>
    </location>
</feature>
<protein>
    <submittedName>
        <fullName evidence="2">Uncharacterized protein</fullName>
    </submittedName>
</protein>
<keyword evidence="3" id="KW-1185">Reference proteome</keyword>
<dbReference type="Proteomes" id="UP000050867">
    <property type="component" value="Unassembled WGS sequence"/>
</dbReference>
<feature type="compositionally biased region" description="Low complexity" evidence="1">
    <location>
        <begin position="619"/>
        <end position="639"/>
    </location>
</feature>
<gene>
    <name evidence="2" type="ORF">AQ490_21000</name>
</gene>
<dbReference type="EMBL" id="LLZU01000012">
    <property type="protein sequence ID" value="KRV49454.1"/>
    <property type="molecule type" value="Genomic_DNA"/>
</dbReference>
<feature type="region of interest" description="Disordered" evidence="1">
    <location>
        <begin position="619"/>
        <end position="645"/>
    </location>
</feature>
<feature type="compositionally biased region" description="Low complexity" evidence="1">
    <location>
        <begin position="762"/>
        <end position="818"/>
    </location>
</feature>
<dbReference type="Gene3D" id="1.25.40.10">
    <property type="entry name" value="Tetratricopeptide repeat domain"/>
    <property type="match status" value="1"/>
</dbReference>
<feature type="region of interest" description="Disordered" evidence="1">
    <location>
        <begin position="1"/>
        <end position="101"/>
    </location>
</feature>
<dbReference type="AlphaFoldDB" id="A0A0T6LTK1"/>
<feature type="compositionally biased region" description="Low complexity" evidence="1">
    <location>
        <begin position="29"/>
        <end position="54"/>
    </location>
</feature>
<evidence type="ECO:0000313" key="3">
    <source>
        <dbReference type="Proteomes" id="UP000050867"/>
    </source>
</evidence>
<dbReference type="SUPFAM" id="SSF52540">
    <property type="entry name" value="P-loop containing nucleoside triphosphate hydrolases"/>
    <property type="match status" value="1"/>
</dbReference>
<name>A0A0T6LTK1_WENVI</name>
<dbReference type="OrthoDB" id="3846495at2"/>
<comment type="caution">
    <text evidence="2">The sequence shown here is derived from an EMBL/GenBank/DDBJ whole genome shotgun (WGS) entry which is preliminary data.</text>
</comment>
<feature type="compositionally biased region" description="Basic and acidic residues" evidence="1">
    <location>
        <begin position="7"/>
        <end position="27"/>
    </location>
</feature>
<dbReference type="InterPro" id="IPR027417">
    <property type="entry name" value="P-loop_NTPase"/>
</dbReference>